<dbReference type="OrthoDB" id="8250336at2"/>
<dbReference type="Proteomes" id="UP000286997">
    <property type="component" value="Unassembled WGS sequence"/>
</dbReference>
<evidence type="ECO:0000313" key="3">
    <source>
        <dbReference type="Proteomes" id="UP000286997"/>
    </source>
</evidence>
<evidence type="ECO:0000259" key="1">
    <source>
        <dbReference type="PROSITE" id="PS50075"/>
    </source>
</evidence>
<proteinExistence type="predicted"/>
<dbReference type="Gene3D" id="1.10.1200.10">
    <property type="entry name" value="ACP-like"/>
    <property type="match status" value="1"/>
</dbReference>
<protein>
    <submittedName>
        <fullName evidence="2">Acyl carrier protein</fullName>
    </submittedName>
</protein>
<evidence type="ECO:0000313" key="2">
    <source>
        <dbReference type="EMBL" id="RVU15431.1"/>
    </source>
</evidence>
<dbReference type="Pfam" id="PF00550">
    <property type="entry name" value="PP-binding"/>
    <property type="match status" value="1"/>
</dbReference>
<name>A0A3S2YNS2_9HYPH</name>
<dbReference type="SUPFAM" id="SSF47336">
    <property type="entry name" value="ACP-like"/>
    <property type="match status" value="1"/>
</dbReference>
<sequence length="92" mass="9689">MTDSIPADATGRITALVEGILAQKGADRRVEPDTFLTEAGLTSLDLVNLMLAIEAEFDLTIPSSHLGPQSFRSVATIARMVAEVAPPGRLVA</sequence>
<feature type="domain" description="Carrier" evidence="1">
    <location>
        <begin position="7"/>
        <end position="85"/>
    </location>
</feature>
<organism evidence="2 3">
    <name type="scientific">Methylobacterium oryzihabitans</name>
    <dbReference type="NCBI Taxonomy" id="2499852"/>
    <lineage>
        <taxon>Bacteria</taxon>
        <taxon>Pseudomonadati</taxon>
        <taxon>Pseudomonadota</taxon>
        <taxon>Alphaproteobacteria</taxon>
        <taxon>Hyphomicrobiales</taxon>
        <taxon>Methylobacteriaceae</taxon>
        <taxon>Methylobacterium</taxon>
    </lineage>
</organism>
<dbReference type="AlphaFoldDB" id="A0A3S2YNS2"/>
<dbReference type="InterPro" id="IPR009081">
    <property type="entry name" value="PP-bd_ACP"/>
</dbReference>
<keyword evidence="3" id="KW-1185">Reference proteome</keyword>
<gene>
    <name evidence="2" type="ORF">EOE48_19355</name>
</gene>
<dbReference type="PROSITE" id="PS50075">
    <property type="entry name" value="CARRIER"/>
    <property type="match status" value="1"/>
</dbReference>
<accession>A0A3S2YNS2</accession>
<comment type="caution">
    <text evidence="2">The sequence shown here is derived from an EMBL/GenBank/DDBJ whole genome shotgun (WGS) entry which is preliminary data.</text>
</comment>
<dbReference type="RefSeq" id="WP_127732183.1">
    <property type="nucleotide sequence ID" value="NZ_SACP01000021.1"/>
</dbReference>
<dbReference type="EMBL" id="SACP01000021">
    <property type="protein sequence ID" value="RVU15431.1"/>
    <property type="molecule type" value="Genomic_DNA"/>
</dbReference>
<dbReference type="InterPro" id="IPR036736">
    <property type="entry name" value="ACP-like_sf"/>
</dbReference>
<reference evidence="2 3" key="1">
    <citation type="submission" date="2019-01" db="EMBL/GenBank/DDBJ databases">
        <authorList>
            <person name="Chen W.-M."/>
        </authorList>
    </citation>
    <scope>NUCLEOTIDE SEQUENCE [LARGE SCALE GENOMIC DNA]</scope>
    <source>
        <strain evidence="2 3">TER-1</strain>
    </source>
</reference>